<dbReference type="Gene3D" id="3.30.360.10">
    <property type="entry name" value="Dihydrodipicolinate Reductase, domain 2"/>
    <property type="match status" value="1"/>
</dbReference>
<dbReference type="EC" id="1.1.1.369" evidence="4"/>
<dbReference type="InterPro" id="IPR036291">
    <property type="entry name" value="NAD(P)-bd_dom_sf"/>
</dbReference>
<dbReference type="Gene3D" id="3.40.50.720">
    <property type="entry name" value="NAD(P)-binding Rossmann-like Domain"/>
    <property type="match status" value="1"/>
</dbReference>
<sequence length="315" mass="35324">MTVKVGVIGLGAIGERVIHKFIQHPETEVVAVCDVNEDRLTSIREKYDVETFKDYQEMLKDESISLVYLAVPPKFHHRIALDVMAAKKNLLCEKPLANSIQEAKEMVAAAEEAKIVNAINFPMVYSNVFQKFKEHIVTGNIGQVNRIEVQMHFTTWPRAWQQNDWIAGREQGGFIREVGPHYIQMMLDVFGGVQNIQSFVDYPEDPTLCEKGFISRMELQDGTTVLFSGLSGIGQKEHISFKVFGDTGTIDLTNWSVLSISEGDSTPAVLPLQRVEEIDLVGELVKAVTGKEGHLVSFRDGYEVQRVLESLLGNK</sequence>
<evidence type="ECO:0000259" key="3">
    <source>
        <dbReference type="Pfam" id="PF22725"/>
    </source>
</evidence>
<dbReference type="GO" id="GO:0000166">
    <property type="term" value="F:nucleotide binding"/>
    <property type="evidence" value="ECO:0007669"/>
    <property type="project" value="InterPro"/>
</dbReference>
<dbReference type="SUPFAM" id="SSF55347">
    <property type="entry name" value="Glyceraldehyde-3-phosphate dehydrogenase-like, C-terminal domain"/>
    <property type="match status" value="1"/>
</dbReference>
<dbReference type="Proteomes" id="UP000789845">
    <property type="component" value="Unassembled WGS sequence"/>
</dbReference>
<dbReference type="PANTHER" id="PTHR43818:SF11">
    <property type="entry name" value="BCDNA.GH03377"/>
    <property type="match status" value="1"/>
</dbReference>
<protein>
    <submittedName>
        <fullName evidence="4">Inositol 2-dehydrogenase/D-chiro-inositol 3-dehydrogenase</fullName>
        <ecNumber evidence="4">1.1.1.369</ecNumber>
    </submittedName>
</protein>
<reference evidence="4" key="1">
    <citation type="submission" date="2021-10" db="EMBL/GenBank/DDBJ databases">
        <authorList>
            <person name="Criscuolo A."/>
        </authorList>
    </citation>
    <scope>NUCLEOTIDE SEQUENCE</scope>
    <source>
        <strain evidence="4">CIP111885</strain>
    </source>
</reference>
<feature type="domain" description="Gfo/Idh/MocA-like oxidoreductase N-terminal" evidence="2">
    <location>
        <begin position="3"/>
        <end position="116"/>
    </location>
</feature>
<dbReference type="Pfam" id="PF01408">
    <property type="entry name" value="GFO_IDH_MocA"/>
    <property type="match status" value="1"/>
</dbReference>
<gene>
    <name evidence="4" type="primary">iolG_2</name>
    <name evidence="4" type="ORF">NEOCIP111885_00155</name>
</gene>
<proteinExistence type="predicted"/>
<dbReference type="EMBL" id="CAKJTG010000001">
    <property type="protein sequence ID" value="CAG9606467.1"/>
    <property type="molecule type" value="Genomic_DNA"/>
</dbReference>
<evidence type="ECO:0000259" key="2">
    <source>
        <dbReference type="Pfam" id="PF01408"/>
    </source>
</evidence>
<dbReference type="SUPFAM" id="SSF51735">
    <property type="entry name" value="NAD(P)-binding Rossmann-fold domains"/>
    <property type="match status" value="1"/>
</dbReference>
<dbReference type="InterPro" id="IPR000683">
    <property type="entry name" value="Gfo/Idh/MocA-like_OxRdtase_N"/>
</dbReference>
<dbReference type="PANTHER" id="PTHR43818">
    <property type="entry name" value="BCDNA.GH03377"/>
    <property type="match status" value="1"/>
</dbReference>
<dbReference type="InterPro" id="IPR050463">
    <property type="entry name" value="Gfo/Idh/MocA_oxidrdct_glycsds"/>
</dbReference>
<feature type="domain" description="GFO/IDH/MocA-like oxidoreductase" evidence="3">
    <location>
        <begin position="129"/>
        <end position="250"/>
    </location>
</feature>
<dbReference type="AlphaFoldDB" id="A0A9C7L8U6"/>
<name>A0A9C7L8U6_9BACI</name>
<comment type="caution">
    <text evidence="4">The sequence shown here is derived from an EMBL/GenBank/DDBJ whole genome shotgun (WGS) entry which is preliminary data.</text>
</comment>
<evidence type="ECO:0000313" key="5">
    <source>
        <dbReference type="Proteomes" id="UP000789845"/>
    </source>
</evidence>
<evidence type="ECO:0000256" key="1">
    <source>
        <dbReference type="ARBA" id="ARBA00023002"/>
    </source>
</evidence>
<keyword evidence="5" id="KW-1185">Reference proteome</keyword>
<keyword evidence="1 4" id="KW-0560">Oxidoreductase</keyword>
<dbReference type="GO" id="GO:0016491">
    <property type="term" value="F:oxidoreductase activity"/>
    <property type="evidence" value="ECO:0007669"/>
    <property type="project" value="UniProtKB-KW"/>
</dbReference>
<organism evidence="4 5">
    <name type="scientific">Pseudoneobacillus rhizosphaerae</name>
    <dbReference type="NCBI Taxonomy" id="2880968"/>
    <lineage>
        <taxon>Bacteria</taxon>
        <taxon>Bacillati</taxon>
        <taxon>Bacillota</taxon>
        <taxon>Bacilli</taxon>
        <taxon>Bacillales</taxon>
        <taxon>Bacillaceae</taxon>
        <taxon>Pseudoneobacillus</taxon>
    </lineage>
</organism>
<evidence type="ECO:0000313" key="4">
    <source>
        <dbReference type="EMBL" id="CAG9606467.1"/>
    </source>
</evidence>
<dbReference type="Pfam" id="PF22725">
    <property type="entry name" value="GFO_IDH_MocA_C3"/>
    <property type="match status" value="1"/>
</dbReference>
<dbReference type="RefSeq" id="WP_230494753.1">
    <property type="nucleotide sequence ID" value="NZ_CAKJTG010000001.1"/>
</dbReference>
<dbReference type="InterPro" id="IPR055170">
    <property type="entry name" value="GFO_IDH_MocA-like_dom"/>
</dbReference>
<accession>A0A9C7L8U6</accession>